<dbReference type="AlphaFoldDB" id="A0A814V5T3"/>
<accession>A0A814V5T3</accession>
<feature type="region of interest" description="Disordered" evidence="1">
    <location>
        <begin position="1"/>
        <end position="25"/>
    </location>
</feature>
<gene>
    <name evidence="3" type="ORF">JXQ802_LOCUS37302</name>
    <name evidence="2" type="ORF">PYM288_LOCUS23937</name>
</gene>
<evidence type="ECO:0000313" key="2">
    <source>
        <dbReference type="EMBL" id="CAF1183497.1"/>
    </source>
</evidence>
<reference evidence="2" key="1">
    <citation type="submission" date="2021-02" db="EMBL/GenBank/DDBJ databases">
        <authorList>
            <person name="Nowell W R."/>
        </authorList>
    </citation>
    <scope>NUCLEOTIDE SEQUENCE</scope>
</reference>
<dbReference type="EMBL" id="CAJNOL010001983">
    <property type="protein sequence ID" value="CAF1446049.1"/>
    <property type="molecule type" value="Genomic_DNA"/>
</dbReference>
<dbReference type="EMBL" id="CAJNOH010001160">
    <property type="protein sequence ID" value="CAF1183497.1"/>
    <property type="molecule type" value="Genomic_DNA"/>
</dbReference>
<feature type="region of interest" description="Disordered" evidence="1">
    <location>
        <begin position="38"/>
        <end position="60"/>
    </location>
</feature>
<evidence type="ECO:0000313" key="4">
    <source>
        <dbReference type="Proteomes" id="UP000663854"/>
    </source>
</evidence>
<dbReference type="Proteomes" id="UP000663854">
    <property type="component" value="Unassembled WGS sequence"/>
</dbReference>
<keyword evidence="5" id="KW-1185">Reference proteome</keyword>
<sequence length="221" mass="24483">MNNQATSASSTLVETSSTLTEKCSSDRVRMRSVISQISNRSSASISNEHPALSPQTSSSTIPPVLNTIPATIINMNPTLSGERHIGFRVYKENNSNESNHTALMMNDDDGVILIDALLNTYRLSSTSSLANIGSSFFSTRSHINNVIKNTNTTEPTDGLIYRMFVKTADPRFNKQINTHFTAVSAYLEKPIEALTQVPLMILYKSSVLLEDKHYSQILYLF</sequence>
<proteinExistence type="predicted"/>
<evidence type="ECO:0000313" key="3">
    <source>
        <dbReference type="EMBL" id="CAF1446049.1"/>
    </source>
</evidence>
<evidence type="ECO:0000313" key="5">
    <source>
        <dbReference type="Proteomes" id="UP000663870"/>
    </source>
</evidence>
<organism evidence="2 4">
    <name type="scientific">Rotaria sordida</name>
    <dbReference type="NCBI Taxonomy" id="392033"/>
    <lineage>
        <taxon>Eukaryota</taxon>
        <taxon>Metazoa</taxon>
        <taxon>Spiralia</taxon>
        <taxon>Gnathifera</taxon>
        <taxon>Rotifera</taxon>
        <taxon>Eurotatoria</taxon>
        <taxon>Bdelloidea</taxon>
        <taxon>Philodinida</taxon>
        <taxon>Philodinidae</taxon>
        <taxon>Rotaria</taxon>
    </lineage>
</organism>
<feature type="compositionally biased region" description="Low complexity" evidence="1">
    <location>
        <begin position="1"/>
        <end position="21"/>
    </location>
</feature>
<dbReference type="Proteomes" id="UP000663870">
    <property type="component" value="Unassembled WGS sequence"/>
</dbReference>
<evidence type="ECO:0000256" key="1">
    <source>
        <dbReference type="SAM" id="MobiDB-lite"/>
    </source>
</evidence>
<name>A0A814V5T3_9BILA</name>
<protein>
    <submittedName>
        <fullName evidence="2">Uncharacterized protein</fullName>
    </submittedName>
</protein>
<comment type="caution">
    <text evidence="2">The sequence shown here is derived from an EMBL/GenBank/DDBJ whole genome shotgun (WGS) entry which is preliminary data.</text>
</comment>